<dbReference type="GO" id="GO:0004857">
    <property type="term" value="F:enzyme inhibitor activity"/>
    <property type="evidence" value="ECO:0007669"/>
    <property type="project" value="Ensembl"/>
</dbReference>
<dbReference type="InterPro" id="IPR002589">
    <property type="entry name" value="Macro_dom"/>
</dbReference>
<dbReference type="GO" id="GO:0016779">
    <property type="term" value="F:nucleotidyltransferase activity"/>
    <property type="evidence" value="ECO:0007669"/>
    <property type="project" value="UniProtKB-KW"/>
</dbReference>
<dbReference type="PANTHER" id="PTHR14453:SF70">
    <property type="entry name" value="PROTEIN MONO-ADP-RIBOSYLTRANSFERASE PARP9"/>
    <property type="match status" value="1"/>
</dbReference>
<evidence type="ECO:0000313" key="8">
    <source>
        <dbReference type="Ensembl" id="ENSJJAP00000024113.1"/>
    </source>
</evidence>
<dbReference type="Gene3D" id="3.40.220.10">
    <property type="entry name" value="Leucine Aminopeptidase, subunit E, domain 1"/>
    <property type="match status" value="2"/>
</dbReference>
<dbReference type="SMART" id="SM00506">
    <property type="entry name" value="A1pp"/>
    <property type="match status" value="2"/>
</dbReference>
<dbReference type="InterPro" id="IPR057049">
    <property type="entry name" value="PARP14_KH_8"/>
</dbReference>
<proteinExistence type="predicted"/>
<dbReference type="GO" id="GO:0010629">
    <property type="term" value="P:negative regulation of gene expression"/>
    <property type="evidence" value="ECO:0007669"/>
    <property type="project" value="Ensembl"/>
</dbReference>
<accession>A0A8C5LKK1</accession>
<dbReference type="GO" id="GO:0060335">
    <property type="term" value="P:positive regulation of type II interferon-mediated signaling pathway"/>
    <property type="evidence" value="ECO:0007669"/>
    <property type="project" value="Ensembl"/>
</dbReference>
<dbReference type="Proteomes" id="UP000694385">
    <property type="component" value="Unassembled WGS sequence"/>
</dbReference>
<protein>
    <submittedName>
        <fullName evidence="8">Poly (ADP-ribose) polymerase family, member 9</fullName>
    </submittedName>
</protein>
<evidence type="ECO:0000256" key="2">
    <source>
        <dbReference type="ARBA" id="ARBA00022676"/>
    </source>
</evidence>
<dbReference type="InterPro" id="IPR052056">
    <property type="entry name" value="Mono-ARTD/PARP"/>
</dbReference>
<keyword evidence="9" id="KW-1185">Reference proteome</keyword>
<dbReference type="GO" id="GO:0005829">
    <property type="term" value="C:cytosol"/>
    <property type="evidence" value="ECO:0007669"/>
    <property type="project" value="Ensembl"/>
</dbReference>
<dbReference type="GO" id="GO:0042393">
    <property type="term" value="F:histone binding"/>
    <property type="evidence" value="ECO:0007669"/>
    <property type="project" value="Ensembl"/>
</dbReference>
<evidence type="ECO:0000313" key="9">
    <source>
        <dbReference type="Proteomes" id="UP000694385"/>
    </source>
</evidence>
<dbReference type="PROSITE" id="PS51154">
    <property type="entry name" value="MACRO"/>
    <property type="match status" value="2"/>
</dbReference>
<name>A0A8C5LKK1_JACJA</name>
<dbReference type="GO" id="GO:0000122">
    <property type="term" value="P:negative regulation of transcription by RNA polymerase II"/>
    <property type="evidence" value="ECO:0007669"/>
    <property type="project" value="Ensembl"/>
</dbReference>
<dbReference type="GO" id="GO:0005739">
    <property type="term" value="C:mitochondrion"/>
    <property type="evidence" value="ECO:0007669"/>
    <property type="project" value="Ensembl"/>
</dbReference>
<keyword evidence="4" id="KW-0548">Nucleotidyltransferase</keyword>
<dbReference type="GO" id="GO:0140802">
    <property type="term" value="F:NAD+-protein-C-terminal glycine ADP-ribosyltransferase activity"/>
    <property type="evidence" value="ECO:0007669"/>
    <property type="project" value="Ensembl"/>
</dbReference>
<evidence type="ECO:0000256" key="6">
    <source>
        <dbReference type="ARBA" id="ARBA00023242"/>
    </source>
</evidence>
<dbReference type="GO" id="GO:0072570">
    <property type="term" value="F:ADP-D-ribose binding"/>
    <property type="evidence" value="ECO:0007669"/>
    <property type="project" value="Ensembl"/>
</dbReference>
<dbReference type="SUPFAM" id="SSF56399">
    <property type="entry name" value="ADP-ribosylation"/>
    <property type="match status" value="1"/>
</dbReference>
<dbReference type="GO" id="GO:0045893">
    <property type="term" value="P:positive regulation of DNA-templated transcription"/>
    <property type="evidence" value="ECO:0007669"/>
    <property type="project" value="Ensembl"/>
</dbReference>
<dbReference type="Ensembl" id="ENSJJAT00000030693.1">
    <property type="protein sequence ID" value="ENSJJAP00000024113.1"/>
    <property type="gene ID" value="ENSJJAG00000023676.1"/>
</dbReference>
<dbReference type="GO" id="GO:0044389">
    <property type="term" value="F:ubiquitin-like protein ligase binding"/>
    <property type="evidence" value="ECO:0007669"/>
    <property type="project" value="Ensembl"/>
</dbReference>
<reference evidence="8" key="1">
    <citation type="submission" date="2025-08" db="UniProtKB">
        <authorList>
            <consortium name="Ensembl"/>
        </authorList>
    </citation>
    <scope>IDENTIFICATION</scope>
</reference>
<dbReference type="GO" id="GO:0003714">
    <property type="term" value="F:transcription corepressor activity"/>
    <property type="evidence" value="ECO:0007669"/>
    <property type="project" value="Ensembl"/>
</dbReference>
<dbReference type="SUPFAM" id="SSF52949">
    <property type="entry name" value="Macro domain-like"/>
    <property type="match status" value="2"/>
</dbReference>
<sequence length="728" mass="80822">MCVSWTWCYASVTRDSASLEKNYCWQIPISHSDFDIFKSHESQLCEVLQSKFGCISTLSRPALETRNSSSLAHPVFKKRLSPELELSVWHDDLTKHAVDAVVNAANEQLQHRGGLAGALVRAGGQEIQEESRSLIETFGKVATGQVAVTKAGALPCNVIIHAVGPQWVIMGRQRSIELLRLAIKNVLDCVNYKHKGIKTIAIPALSSGIFQFPLDLCTKIILETICAYFQNNPVAGNLREIHLVSNEALTVASFETASKAILGPSELGPRKNQTTLQLAQGLTLHVVQGHIELQKTDVIVNSVNTFDLTSGPITKSILQQAGEEMKWEFDDIKAKLTSNSQLVLVTKGFKLLCRYVYHVLWQPTMMTTYQILKDAMKICLKKCLISDMSSISFPTLGTGGMGMNKKTAAQIMFNEVLTFATVYLAKPLTVNFVIFPEDTETYEVFCAEMAGWSKMMNISSHAVSQWTTEEQRRNGHEAGSPAINLMGYSMEDMSEAKAWIQKLLTSQEQHVIENNHILYLGKKEHDILSQLQKTSSVAISEIVSPGKAALEIKGAHANLIEAVLNIERMLSVIQEEVAKKRERSLWSFKLKKKKKPGMVVFLMWHSKYGAGIEFTKKLKTLAGKIKKLSNTDNLIYVFEAEVLIGSFCQGHTQHIVPPPLSPGAIDAHDSVVDSVSSPEIVVIFNGIQAVPRYLWTCTQDPLWSQGYSSALMFSSWRPWGEFSNGSSV</sequence>
<dbReference type="Pfam" id="PF23254">
    <property type="entry name" value="KH_PARP14_8"/>
    <property type="match status" value="1"/>
</dbReference>
<dbReference type="GO" id="GO:1900182">
    <property type="term" value="P:positive regulation of protein localization to nucleus"/>
    <property type="evidence" value="ECO:0007669"/>
    <property type="project" value="Ensembl"/>
</dbReference>
<evidence type="ECO:0000256" key="5">
    <source>
        <dbReference type="ARBA" id="ARBA00023027"/>
    </source>
</evidence>
<evidence type="ECO:0000256" key="3">
    <source>
        <dbReference type="ARBA" id="ARBA00022679"/>
    </source>
</evidence>
<dbReference type="AlphaFoldDB" id="A0A8C5LKK1"/>
<keyword evidence="3" id="KW-0808">Transferase</keyword>
<comment type="subcellular location">
    <subcellularLocation>
        <location evidence="1">Nucleus</location>
    </subcellularLocation>
</comment>
<dbReference type="Gene3D" id="3.90.228.10">
    <property type="match status" value="1"/>
</dbReference>
<dbReference type="GO" id="GO:0070212">
    <property type="term" value="P:protein poly-ADP-ribosylation"/>
    <property type="evidence" value="ECO:0007669"/>
    <property type="project" value="TreeGrafter"/>
</dbReference>
<evidence type="ECO:0000256" key="1">
    <source>
        <dbReference type="ARBA" id="ARBA00004123"/>
    </source>
</evidence>
<dbReference type="InterPro" id="IPR043472">
    <property type="entry name" value="Macro_dom-like"/>
</dbReference>
<dbReference type="CDD" id="cd02907">
    <property type="entry name" value="Macro_Af1521_BAL-like"/>
    <property type="match status" value="1"/>
</dbReference>
<feature type="domain" description="Macro" evidence="7">
    <location>
        <begin position="73"/>
        <end position="262"/>
    </location>
</feature>
<dbReference type="GeneTree" id="ENSGT00940000158837"/>
<gene>
    <name evidence="8" type="primary">Parp9</name>
</gene>
<feature type="domain" description="Macro" evidence="7">
    <location>
        <begin position="271"/>
        <end position="453"/>
    </location>
</feature>
<dbReference type="GO" id="GO:0005654">
    <property type="term" value="C:nucleoplasm"/>
    <property type="evidence" value="ECO:0007669"/>
    <property type="project" value="Ensembl"/>
</dbReference>
<keyword evidence="6" id="KW-0539">Nucleus</keyword>
<dbReference type="GO" id="GO:0006302">
    <property type="term" value="P:double-strand break repair"/>
    <property type="evidence" value="ECO:0007669"/>
    <property type="project" value="Ensembl"/>
</dbReference>
<evidence type="ECO:0000256" key="4">
    <source>
        <dbReference type="ARBA" id="ARBA00022695"/>
    </source>
</evidence>
<dbReference type="GO" id="GO:0097677">
    <property type="term" value="F:STAT family protein binding"/>
    <property type="evidence" value="ECO:0007669"/>
    <property type="project" value="Ensembl"/>
</dbReference>
<dbReference type="GO" id="GO:0003950">
    <property type="term" value="F:NAD+ poly-ADP-ribosyltransferase activity"/>
    <property type="evidence" value="ECO:0007669"/>
    <property type="project" value="Ensembl"/>
</dbReference>
<evidence type="ECO:0000259" key="7">
    <source>
        <dbReference type="PROSITE" id="PS51154"/>
    </source>
</evidence>
<dbReference type="GO" id="GO:0000077">
    <property type="term" value="P:DNA damage checkpoint signaling"/>
    <property type="evidence" value="ECO:0007669"/>
    <property type="project" value="Ensembl"/>
</dbReference>
<dbReference type="Pfam" id="PF01661">
    <property type="entry name" value="Macro"/>
    <property type="match status" value="2"/>
</dbReference>
<dbReference type="GO" id="GO:0010608">
    <property type="term" value="P:post-transcriptional regulation of gene expression"/>
    <property type="evidence" value="ECO:0007669"/>
    <property type="project" value="Ensembl"/>
</dbReference>
<dbReference type="GO" id="GO:0090734">
    <property type="term" value="C:site of DNA damage"/>
    <property type="evidence" value="ECO:0007669"/>
    <property type="project" value="Ensembl"/>
</dbReference>
<dbReference type="GO" id="GO:0002230">
    <property type="term" value="P:positive regulation of defense response to virus by host"/>
    <property type="evidence" value="ECO:0007669"/>
    <property type="project" value="Ensembl"/>
</dbReference>
<dbReference type="PANTHER" id="PTHR14453">
    <property type="entry name" value="PARP/ZINC FINGER CCCH TYPE DOMAIN CONTAINING PROTEIN"/>
    <property type="match status" value="1"/>
</dbReference>
<organism evidence="8 9">
    <name type="scientific">Jaculus jaculus</name>
    <name type="common">Lesser Egyptian jerboa</name>
    <dbReference type="NCBI Taxonomy" id="51337"/>
    <lineage>
        <taxon>Eukaryota</taxon>
        <taxon>Metazoa</taxon>
        <taxon>Chordata</taxon>
        <taxon>Craniata</taxon>
        <taxon>Vertebrata</taxon>
        <taxon>Euteleostomi</taxon>
        <taxon>Mammalia</taxon>
        <taxon>Eutheria</taxon>
        <taxon>Euarchontoglires</taxon>
        <taxon>Glires</taxon>
        <taxon>Rodentia</taxon>
        <taxon>Myomorpha</taxon>
        <taxon>Dipodoidea</taxon>
        <taxon>Dipodidae</taxon>
        <taxon>Dipodinae</taxon>
        <taxon>Jaculus</taxon>
    </lineage>
</organism>
<keyword evidence="5" id="KW-0520">NAD</keyword>
<dbReference type="GO" id="GO:0032991">
    <property type="term" value="C:protein-containing complex"/>
    <property type="evidence" value="ECO:0007669"/>
    <property type="project" value="Ensembl"/>
</dbReference>
<reference evidence="8" key="2">
    <citation type="submission" date="2025-09" db="UniProtKB">
        <authorList>
            <consortium name="Ensembl"/>
        </authorList>
    </citation>
    <scope>IDENTIFICATION</scope>
</reference>
<keyword evidence="2" id="KW-0328">Glycosyltransferase</keyword>
<dbReference type="OMA" id="CTQIIVE"/>